<dbReference type="InterPro" id="IPR007567">
    <property type="entry name" value="Mid2_dom"/>
</dbReference>
<sequence length="303" mass="30153">MLPRPQLRLCSVVALLVAITNASWLDANINGRGYGLDARQQVSGSSSEGGSTSGGGGGGGGGNGGASITTTSSSTSQESPSTPTPTPTPSSSPSSSSSPSPPPAPIVVASPTTTPPSIPTLATTISSPASPPSSASSTPSQTSTTSSSTTPKTIKTTPKVTPTPTTFVVVSTIVRTESGSTFMSLASATVTSDLPTSTAELNKDGKPTSDTGMSTKTRSTIIGVVVGIGGAIILAGLGFVAYRIWGRRKNADENDGLMFGNTGHEKTGSLSAAGATNASPFTSTLEDYHNPARNGNVNASSNF</sequence>
<dbReference type="EMBL" id="FJVC01000785">
    <property type="protein sequence ID" value="CZT53480.1"/>
    <property type="molecule type" value="Genomic_DNA"/>
</dbReference>
<organism evidence="5 6">
    <name type="scientific">Rhynchosporium secalis</name>
    <name type="common">Barley scald fungus</name>
    <dbReference type="NCBI Taxonomy" id="38038"/>
    <lineage>
        <taxon>Eukaryota</taxon>
        <taxon>Fungi</taxon>
        <taxon>Dikarya</taxon>
        <taxon>Ascomycota</taxon>
        <taxon>Pezizomycotina</taxon>
        <taxon>Leotiomycetes</taxon>
        <taxon>Helotiales</taxon>
        <taxon>Ploettnerulaceae</taxon>
        <taxon>Rhynchosporium</taxon>
    </lineage>
</organism>
<dbReference type="Proteomes" id="UP000177625">
    <property type="component" value="Unassembled WGS sequence"/>
</dbReference>
<feature type="signal peptide" evidence="3">
    <location>
        <begin position="1"/>
        <end position="22"/>
    </location>
</feature>
<keyword evidence="3" id="KW-0732">Signal</keyword>
<dbReference type="AlphaFoldDB" id="A0A1E1MWN3"/>
<accession>A0A1E1MWN3</accession>
<dbReference type="Pfam" id="PF04478">
    <property type="entry name" value="Mid2"/>
    <property type="match status" value="1"/>
</dbReference>
<keyword evidence="6" id="KW-1185">Reference proteome</keyword>
<evidence type="ECO:0000256" key="2">
    <source>
        <dbReference type="SAM" id="Phobius"/>
    </source>
</evidence>
<keyword evidence="2" id="KW-1133">Transmembrane helix</keyword>
<evidence type="ECO:0000256" key="3">
    <source>
        <dbReference type="SAM" id="SignalP"/>
    </source>
</evidence>
<reference evidence="6" key="1">
    <citation type="submission" date="2016-03" db="EMBL/GenBank/DDBJ databases">
        <authorList>
            <person name="Guldener U."/>
        </authorList>
    </citation>
    <scope>NUCLEOTIDE SEQUENCE [LARGE SCALE GENOMIC DNA]</scope>
</reference>
<feature type="region of interest" description="Disordered" evidence="1">
    <location>
        <begin position="38"/>
        <end position="160"/>
    </location>
</feature>
<protein>
    <recommendedName>
        <fullName evidence="4">Mid2 domain-containing protein</fullName>
    </recommendedName>
</protein>
<evidence type="ECO:0000313" key="5">
    <source>
        <dbReference type="EMBL" id="CZT53480.1"/>
    </source>
</evidence>
<keyword evidence="2" id="KW-0472">Membrane</keyword>
<feature type="domain" description="Mid2" evidence="4">
    <location>
        <begin position="173"/>
        <end position="242"/>
    </location>
</feature>
<feature type="compositionally biased region" description="Low complexity" evidence="1">
    <location>
        <begin position="119"/>
        <end position="160"/>
    </location>
</feature>
<feature type="transmembrane region" description="Helical" evidence="2">
    <location>
        <begin position="221"/>
        <end position="242"/>
    </location>
</feature>
<gene>
    <name evidence="5" type="ORF">RSE6_15069</name>
</gene>
<evidence type="ECO:0000313" key="6">
    <source>
        <dbReference type="Proteomes" id="UP000177625"/>
    </source>
</evidence>
<feature type="compositionally biased region" description="Gly residues" evidence="1">
    <location>
        <begin position="51"/>
        <end position="65"/>
    </location>
</feature>
<name>A0A1E1MWN3_RHYSE</name>
<evidence type="ECO:0000256" key="1">
    <source>
        <dbReference type="SAM" id="MobiDB-lite"/>
    </source>
</evidence>
<proteinExistence type="predicted"/>
<feature type="chain" id="PRO_5009448814" description="Mid2 domain-containing protein" evidence="3">
    <location>
        <begin position="23"/>
        <end position="303"/>
    </location>
</feature>
<keyword evidence="2" id="KW-0812">Transmembrane</keyword>
<feature type="compositionally biased region" description="Low complexity" evidence="1">
    <location>
        <begin position="66"/>
        <end position="81"/>
    </location>
</feature>
<evidence type="ECO:0000259" key="4">
    <source>
        <dbReference type="Pfam" id="PF04478"/>
    </source>
</evidence>